<dbReference type="Proteomes" id="UP001519460">
    <property type="component" value="Unassembled WGS sequence"/>
</dbReference>
<gene>
    <name evidence="1" type="ORF">BaRGS_00004990</name>
</gene>
<protein>
    <recommendedName>
        <fullName evidence="3">Secreted protein</fullName>
    </recommendedName>
</protein>
<reference evidence="1 2" key="1">
    <citation type="journal article" date="2023" name="Sci. Data">
        <title>Genome assembly of the Korean intertidal mud-creeper Batillaria attramentaria.</title>
        <authorList>
            <person name="Patra A.K."/>
            <person name="Ho P.T."/>
            <person name="Jun S."/>
            <person name="Lee S.J."/>
            <person name="Kim Y."/>
            <person name="Won Y.J."/>
        </authorList>
    </citation>
    <scope>NUCLEOTIDE SEQUENCE [LARGE SCALE GENOMIC DNA]</scope>
    <source>
        <strain evidence="1">Wonlab-2016</strain>
    </source>
</reference>
<evidence type="ECO:0000313" key="1">
    <source>
        <dbReference type="EMBL" id="KAK7503867.1"/>
    </source>
</evidence>
<sequence length="82" mass="8931">MSRLHKQCRRLVFPVTSLQAANTGMAAPEDLNPTVTSLAEATRTKVLVASGDELGAYTQSTENKRLEICQEPSRNHICEACA</sequence>
<organism evidence="1 2">
    <name type="scientific">Batillaria attramentaria</name>
    <dbReference type="NCBI Taxonomy" id="370345"/>
    <lineage>
        <taxon>Eukaryota</taxon>
        <taxon>Metazoa</taxon>
        <taxon>Spiralia</taxon>
        <taxon>Lophotrochozoa</taxon>
        <taxon>Mollusca</taxon>
        <taxon>Gastropoda</taxon>
        <taxon>Caenogastropoda</taxon>
        <taxon>Sorbeoconcha</taxon>
        <taxon>Cerithioidea</taxon>
        <taxon>Batillariidae</taxon>
        <taxon>Batillaria</taxon>
    </lineage>
</organism>
<evidence type="ECO:0000313" key="2">
    <source>
        <dbReference type="Proteomes" id="UP001519460"/>
    </source>
</evidence>
<dbReference type="AlphaFoldDB" id="A0ABD0LWH5"/>
<comment type="caution">
    <text evidence="1">The sequence shown here is derived from an EMBL/GenBank/DDBJ whole genome shotgun (WGS) entry which is preliminary data.</text>
</comment>
<name>A0ABD0LWH5_9CAEN</name>
<evidence type="ECO:0008006" key="3">
    <source>
        <dbReference type="Google" id="ProtNLM"/>
    </source>
</evidence>
<dbReference type="EMBL" id="JACVVK020000018">
    <property type="protein sequence ID" value="KAK7503867.1"/>
    <property type="molecule type" value="Genomic_DNA"/>
</dbReference>
<proteinExistence type="predicted"/>
<accession>A0ABD0LWH5</accession>
<keyword evidence="2" id="KW-1185">Reference proteome</keyword>